<comment type="caution">
    <text evidence="2">The sequence shown here is derived from an EMBL/GenBank/DDBJ whole genome shotgun (WGS) entry which is preliminary data.</text>
</comment>
<organism evidence="2 3">
    <name type="scientific">Candidatus Anaerobutyricum stercoris</name>
    <dbReference type="NCBI Taxonomy" id="2838457"/>
    <lineage>
        <taxon>Bacteria</taxon>
        <taxon>Bacillati</taxon>
        <taxon>Bacillota</taxon>
        <taxon>Clostridia</taxon>
        <taxon>Lachnospirales</taxon>
        <taxon>Lachnospiraceae</taxon>
        <taxon>Anaerobutyricum</taxon>
    </lineage>
</organism>
<evidence type="ECO:0000313" key="2">
    <source>
        <dbReference type="EMBL" id="HIZ38584.1"/>
    </source>
</evidence>
<dbReference type="Pfam" id="PF08011">
    <property type="entry name" value="PDDEXK_9"/>
    <property type="match status" value="1"/>
</dbReference>
<protein>
    <submittedName>
        <fullName evidence="2">ATP-binding protein</fullName>
    </submittedName>
</protein>
<proteinExistence type="predicted"/>
<keyword evidence="2" id="KW-0547">Nucleotide-binding</keyword>
<reference evidence="2" key="2">
    <citation type="submission" date="2021-04" db="EMBL/GenBank/DDBJ databases">
        <authorList>
            <person name="Gilroy R."/>
        </authorList>
    </citation>
    <scope>NUCLEOTIDE SEQUENCE</scope>
    <source>
        <strain evidence="2">CHK179-28034</strain>
    </source>
</reference>
<dbReference type="SUPFAM" id="SSF52540">
    <property type="entry name" value="P-loop containing nucleoside triphosphate hydrolases"/>
    <property type="match status" value="1"/>
</dbReference>
<dbReference type="InterPro" id="IPR018631">
    <property type="entry name" value="AAA-ATPase-like_dom"/>
</dbReference>
<dbReference type="PANTHER" id="PTHR34825:SF1">
    <property type="entry name" value="AAA-ATPASE-LIKE DOMAIN-CONTAINING PROTEIN"/>
    <property type="match status" value="1"/>
</dbReference>
<keyword evidence="2" id="KW-0067">ATP-binding</keyword>
<sequence>MEKKKLPVGIENFEEIITEDFYYVDKTEMIKDLLNKWSKVNLFTRPRRFGKSLNMSMLKAFFEIGCDEGLFAGLKIAEETMLCENYMGRFPVVSISLKGIEEKDYQTARNLIVKVINEEARRLQFLLESSRLTSKDKELFSGLLEKEMDNETLVFSLRELSELLHKHYGEKVIILIDEYDVPLAKANEHGYYDQMTMLIRNLFEQTLKTNDSLYFAVLTGCLRVAKESIFTGLNNPKVLSITTVRFDEYFGFTDSEVKDILCYYHLEEKYEQIKSWYDGYHFGNVDVYCPCDVISYCDELTDDRDAEPKDYWSNTSSNDVVKHFIERMDKNETTEEMEELMSGATVSKEIHEELTYQGLYDSVENIWSVLFMTGYLTYRGKPKGKIYHLTIPNMEIRNIFKEQIMRLFLRGVEKDGEQLNAFCDSLQKGNAADVERLFTEYLSRTISIRDTFVRKKYKENFYHGILLGILGYKKGWYVKSNEESGDGYSDILIKIQSLGIGILIEIKYADKGELDKACNFALKQITQKGYAEKLTEEDCHIIFRYGIACYNKRCRVVVETERRFS</sequence>
<accession>A0A9D2EJ60</accession>
<dbReference type="AlphaFoldDB" id="A0A9D2EJ60"/>
<evidence type="ECO:0000259" key="1">
    <source>
        <dbReference type="Pfam" id="PF09820"/>
    </source>
</evidence>
<evidence type="ECO:0000313" key="3">
    <source>
        <dbReference type="Proteomes" id="UP000824049"/>
    </source>
</evidence>
<dbReference type="GO" id="GO:0005524">
    <property type="term" value="F:ATP binding"/>
    <property type="evidence" value="ECO:0007669"/>
    <property type="project" value="UniProtKB-KW"/>
</dbReference>
<dbReference type="Pfam" id="PF09820">
    <property type="entry name" value="AAA-ATPase_like"/>
    <property type="match status" value="1"/>
</dbReference>
<feature type="domain" description="AAA-ATPase-like" evidence="1">
    <location>
        <begin position="7"/>
        <end position="230"/>
    </location>
</feature>
<reference evidence="2" key="1">
    <citation type="journal article" date="2021" name="PeerJ">
        <title>Extensive microbial diversity within the chicken gut microbiome revealed by metagenomics and culture.</title>
        <authorList>
            <person name="Gilroy R."/>
            <person name="Ravi A."/>
            <person name="Getino M."/>
            <person name="Pursley I."/>
            <person name="Horton D.L."/>
            <person name="Alikhan N.F."/>
            <person name="Baker D."/>
            <person name="Gharbi K."/>
            <person name="Hall N."/>
            <person name="Watson M."/>
            <person name="Adriaenssens E.M."/>
            <person name="Foster-Nyarko E."/>
            <person name="Jarju S."/>
            <person name="Secka A."/>
            <person name="Antonio M."/>
            <person name="Oren A."/>
            <person name="Chaudhuri R.R."/>
            <person name="La Ragione R."/>
            <person name="Hildebrand F."/>
            <person name="Pallen M.J."/>
        </authorList>
    </citation>
    <scope>NUCLEOTIDE SEQUENCE</scope>
    <source>
        <strain evidence="2">CHK179-28034</strain>
    </source>
</reference>
<gene>
    <name evidence="2" type="ORF">H9968_01475</name>
</gene>
<dbReference type="InterPro" id="IPR027417">
    <property type="entry name" value="P-loop_NTPase"/>
</dbReference>
<dbReference type="PANTHER" id="PTHR34825">
    <property type="entry name" value="CONSERVED PROTEIN, WITH A WEAK D-GALACTARATE DEHYDRATASE/ALTRONATE HYDROLASE DOMAIN"/>
    <property type="match status" value="1"/>
</dbReference>
<dbReference type="Proteomes" id="UP000824049">
    <property type="component" value="Unassembled WGS sequence"/>
</dbReference>
<dbReference type="InterPro" id="IPR012547">
    <property type="entry name" value="PDDEXK_9"/>
</dbReference>
<dbReference type="Gene3D" id="3.40.50.300">
    <property type="entry name" value="P-loop containing nucleotide triphosphate hydrolases"/>
    <property type="match status" value="1"/>
</dbReference>
<dbReference type="EMBL" id="DXBR01000019">
    <property type="protein sequence ID" value="HIZ38584.1"/>
    <property type="molecule type" value="Genomic_DNA"/>
</dbReference>
<name>A0A9D2EJ60_9FIRM</name>